<dbReference type="EMBL" id="JAENRR010000005">
    <property type="protein sequence ID" value="MBK3516345.1"/>
    <property type="molecule type" value="Genomic_DNA"/>
</dbReference>
<dbReference type="Proteomes" id="UP000605676">
    <property type="component" value="Unassembled WGS sequence"/>
</dbReference>
<comment type="caution">
    <text evidence="2">The sequence shown here is derived from an EMBL/GenBank/DDBJ whole genome shotgun (WGS) entry which is preliminary data.</text>
</comment>
<proteinExistence type="predicted"/>
<feature type="transmembrane region" description="Helical" evidence="1">
    <location>
        <begin position="158"/>
        <end position="175"/>
    </location>
</feature>
<keyword evidence="1" id="KW-0812">Transmembrane</keyword>
<reference evidence="2 3" key="1">
    <citation type="submission" date="2021-01" db="EMBL/GenBank/DDBJ databases">
        <title>Carboxyliciviraga sp.nov., isolated from coastal sediments.</title>
        <authorList>
            <person name="Lu D."/>
            <person name="Zhang T."/>
        </authorList>
    </citation>
    <scope>NUCLEOTIDE SEQUENCE [LARGE SCALE GENOMIC DNA]</scope>
    <source>
        <strain evidence="2 3">N1Y132</strain>
    </source>
</reference>
<organism evidence="2 3">
    <name type="scientific">Carboxylicivirga marina</name>
    <dbReference type="NCBI Taxonomy" id="2800988"/>
    <lineage>
        <taxon>Bacteria</taxon>
        <taxon>Pseudomonadati</taxon>
        <taxon>Bacteroidota</taxon>
        <taxon>Bacteroidia</taxon>
        <taxon>Marinilabiliales</taxon>
        <taxon>Marinilabiliaceae</taxon>
        <taxon>Carboxylicivirga</taxon>
    </lineage>
</organism>
<evidence type="ECO:0008006" key="4">
    <source>
        <dbReference type="Google" id="ProtNLM"/>
    </source>
</evidence>
<evidence type="ECO:0000313" key="2">
    <source>
        <dbReference type="EMBL" id="MBK3516345.1"/>
    </source>
</evidence>
<keyword evidence="1" id="KW-1133">Transmembrane helix</keyword>
<evidence type="ECO:0000256" key="1">
    <source>
        <dbReference type="SAM" id="Phobius"/>
    </source>
</evidence>
<dbReference type="RefSeq" id="WP_200463574.1">
    <property type="nucleotide sequence ID" value="NZ_JAENRR010000005.1"/>
</dbReference>
<accession>A0ABS1HFT4</accession>
<keyword evidence="1" id="KW-0472">Membrane</keyword>
<sequence length="176" mass="20167">MSKKAISKNSVTKIMRVLHRDIGFLMIGLTIVYCVSGIVLVYRDTDVFIIDKHYSENIGKNRRPHELGSALKLRRLHVLKVSNDSIYFNYGSYCRSSGEANYTIKTYPDIVWTINSFHKIKSRYMSHWLAVVYGVLLLFLAISSLWMYKPSSKKFKRGLVLTAIGLVIAAIPLFIE</sequence>
<dbReference type="InterPro" id="IPR032307">
    <property type="entry name" value="PepSY_TM-like_2"/>
</dbReference>
<name>A0ABS1HFT4_9BACT</name>
<gene>
    <name evidence="2" type="ORF">JIV24_03260</name>
</gene>
<protein>
    <recommendedName>
        <fullName evidence="4">Peptidase</fullName>
    </recommendedName>
</protein>
<dbReference type="PANTHER" id="PTHR40115:SF1">
    <property type="entry name" value="INNER MEMBRANE PROTEIN WITH PEPSY TM HELIX"/>
    <property type="match status" value="1"/>
</dbReference>
<feature type="transmembrane region" description="Helical" evidence="1">
    <location>
        <begin position="125"/>
        <end position="146"/>
    </location>
</feature>
<keyword evidence="3" id="KW-1185">Reference proteome</keyword>
<evidence type="ECO:0000313" key="3">
    <source>
        <dbReference type="Proteomes" id="UP000605676"/>
    </source>
</evidence>
<feature type="transmembrane region" description="Helical" evidence="1">
    <location>
        <begin position="21"/>
        <end position="42"/>
    </location>
</feature>
<dbReference type="PANTHER" id="PTHR40115">
    <property type="entry name" value="INNER MEMBRANE PROTEIN WITH PEPSY TM HELIX"/>
    <property type="match status" value="1"/>
</dbReference>